<feature type="transmembrane region" description="Helical" evidence="7">
    <location>
        <begin position="253"/>
        <end position="275"/>
    </location>
</feature>
<dbReference type="AlphaFoldDB" id="A0A0S1SVR3"/>
<evidence type="ECO:0000313" key="10">
    <source>
        <dbReference type="EMBL" id="ALM13444.1"/>
    </source>
</evidence>
<proteinExistence type="predicted"/>
<dbReference type="Pfam" id="PF13567">
    <property type="entry name" value="DUF4131"/>
    <property type="match status" value="1"/>
</dbReference>
<evidence type="ECO:0000256" key="1">
    <source>
        <dbReference type="ARBA" id="ARBA00004651"/>
    </source>
</evidence>
<accession>A0A0S1SVR3</accession>
<dbReference type="InterPro" id="IPR052159">
    <property type="entry name" value="Competence_DNA_uptake"/>
</dbReference>
<dbReference type="GO" id="GO:0005886">
    <property type="term" value="C:plasma membrane"/>
    <property type="evidence" value="ECO:0007669"/>
    <property type="project" value="UniProtKB-SubCell"/>
</dbReference>
<feature type="domain" description="DUF4131" evidence="9">
    <location>
        <begin position="29"/>
        <end position="188"/>
    </location>
</feature>
<feature type="transmembrane region" description="Helical" evidence="7">
    <location>
        <begin position="53"/>
        <end position="74"/>
    </location>
</feature>
<dbReference type="InterPro" id="IPR004477">
    <property type="entry name" value="ComEC_N"/>
</dbReference>
<reference evidence="11" key="1">
    <citation type="submission" date="2015-10" db="EMBL/GenBank/DDBJ databases">
        <title>Analysis of five complete genome sequences for members of the class Peribacteria in the recently recognized Peregrinibacteria bacterial phylum.</title>
        <authorList>
            <person name="Anantharaman K."/>
            <person name="Brown C.T."/>
            <person name="Burstein D."/>
            <person name="Castelle C.J."/>
            <person name="Probst A.J."/>
            <person name="Thomas B.C."/>
            <person name="Williams K.H."/>
            <person name="Banfield J.F."/>
        </authorList>
    </citation>
    <scope>NUCLEOTIDE SEQUENCE [LARGE SCALE GENOMIC DNA]</scope>
</reference>
<dbReference type="PANTHER" id="PTHR30619:SF7">
    <property type="entry name" value="BETA-LACTAMASE DOMAIN PROTEIN"/>
    <property type="match status" value="1"/>
</dbReference>
<evidence type="ECO:0000259" key="9">
    <source>
        <dbReference type="Pfam" id="PF13567"/>
    </source>
</evidence>
<protein>
    <submittedName>
        <fullName evidence="10">Competence protein ComEC</fullName>
    </submittedName>
</protein>
<dbReference type="InterPro" id="IPR025405">
    <property type="entry name" value="DUF4131"/>
</dbReference>
<evidence type="ECO:0000256" key="4">
    <source>
        <dbReference type="ARBA" id="ARBA00022989"/>
    </source>
</evidence>
<sequence>MTPSRFSLTFLGSFLLTTFLLQWWQRPFYPFGLWIILTLCLCLAVVGMTEDAARTACTFLCAVFLGIMCALFTVSRTMHVPSPGSVEWHARGQTVSLRGIVADEPDRRPLLTKYTLAAETLTESGSQRLIPVDGRVLVTDKVGWPAMEYGDEIIAQGRLTLPGTINGFHYDRYLSIAGITAVMTQADVERTGISGGNPLFRTLFAIKERFEARLNRLLFEPHASLAAGLLTGSRRGIPEHLSESFMRSGLTHIVAISGFNITIVITLILGMLFWLPLRWRLLPAALSICAFTVFVGASASVVRAAIMGVLGLFALTAGRRSDVRLAILWTAFVMLIINPRHLWYDASFQLSFAAVIGLSELSPLLKPFLIRVPNMLGMREALEATLAAQLSAMPLGILLFGNLSLISPIANILVAPAIPLAMLITTLAAVASFVSFPLGQLLAYGSWAVLQWIILVATGLAHLPFASLHFEQASIPVIVAYYIALACVTIWYQKNNRREAAGGFAGPRSCPPERTVRYGRGATPLKGKESS</sequence>
<dbReference type="NCBIfam" id="TIGR00360">
    <property type="entry name" value="ComEC_N-term"/>
    <property type="match status" value="1"/>
</dbReference>
<evidence type="ECO:0000256" key="3">
    <source>
        <dbReference type="ARBA" id="ARBA00022692"/>
    </source>
</evidence>
<feature type="transmembrane region" description="Helical" evidence="7">
    <location>
        <begin position="473"/>
        <end position="492"/>
    </location>
</feature>
<accession>A0A0S1SHV9</accession>
<keyword evidence="5 7" id="KW-0472">Membrane</keyword>
<evidence type="ECO:0000259" key="8">
    <source>
        <dbReference type="Pfam" id="PF03772"/>
    </source>
</evidence>
<feature type="transmembrane region" description="Helical" evidence="7">
    <location>
        <begin position="325"/>
        <end position="344"/>
    </location>
</feature>
<evidence type="ECO:0000256" key="7">
    <source>
        <dbReference type="SAM" id="Phobius"/>
    </source>
</evidence>
<keyword evidence="4 7" id="KW-1133">Transmembrane helix</keyword>
<dbReference type="PANTHER" id="PTHR30619">
    <property type="entry name" value="DNA INTERNALIZATION/COMPETENCE PROTEIN COMEC/REC2"/>
    <property type="match status" value="1"/>
</dbReference>
<keyword evidence="3 7" id="KW-0812">Transmembrane</keyword>
<feature type="transmembrane region" description="Helical" evidence="7">
    <location>
        <begin position="31"/>
        <end position="47"/>
    </location>
</feature>
<accession>A0A0S1SPC4</accession>
<name>A0A0S1SVR3_9BACT</name>
<accession>A0A0S1SU36</accession>
<dbReference type="STRING" id="1735162.PeribacterB2_0774"/>
<dbReference type="Pfam" id="PF03772">
    <property type="entry name" value="Competence"/>
    <property type="match status" value="1"/>
</dbReference>
<evidence type="ECO:0000256" key="6">
    <source>
        <dbReference type="SAM" id="MobiDB-lite"/>
    </source>
</evidence>
<feature type="transmembrane region" description="Helical" evidence="7">
    <location>
        <begin position="409"/>
        <end position="434"/>
    </location>
</feature>
<evidence type="ECO:0000256" key="5">
    <source>
        <dbReference type="ARBA" id="ARBA00023136"/>
    </source>
</evidence>
<dbReference type="EMBL" id="CP013065">
    <property type="protein sequence ID" value="ALM13444.1"/>
    <property type="molecule type" value="Genomic_DNA"/>
</dbReference>
<reference evidence="10 11" key="2">
    <citation type="journal article" date="2016" name="PeerJ">
        <title>Analysis of five complete genome sequences for members of the class Peribacteria in the recently recognized Peregrinibacteria bacterial phylum.</title>
        <authorList>
            <person name="Anantharaman K."/>
            <person name="Brown C.T."/>
            <person name="Burstein D."/>
            <person name="Castelle C.J."/>
            <person name="Probst A.J."/>
            <person name="Thomas B.C."/>
            <person name="Williams K.H."/>
            <person name="Banfield J.F."/>
        </authorList>
    </citation>
    <scope>NUCLEOTIDE SEQUENCE [LARGE SCALE GENOMIC DNA]</scope>
    <source>
        <strain evidence="10">RIFOXYD1_FULL_PER-ii_59_16</strain>
    </source>
</reference>
<dbReference type="PATRIC" id="fig|1735161.3.peg.755"/>
<feature type="transmembrane region" description="Helical" evidence="7">
    <location>
        <begin position="441"/>
        <end position="461"/>
    </location>
</feature>
<organism evidence="10 11">
    <name type="scientific">Candidatus Peribacter riflensis</name>
    <dbReference type="NCBI Taxonomy" id="1735162"/>
    <lineage>
        <taxon>Bacteria</taxon>
        <taxon>Candidatus Peregrinibacteriota</taxon>
        <taxon>Candidatus Peribacteria</taxon>
        <taxon>Candidatus Peribacterales</taxon>
        <taxon>Candidatus Peribacteraceae</taxon>
        <taxon>Candidatus Peribacter</taxon>
    </lineage>
</organism>
<gene>
    <name evidence="10" type="ORF">PeribacterD1_0773</name>
</gene>
<feature type="region of interest" description="Disordered" evidence="6">
    <location>
        <begin position="501"/>
        <end position="531"/>
    </location>
</feature>
<feature type="domain" description="ComEC/Rec2-related protein" evidence="8">
    <location>
        <begin position="229"/>
        <end position="493"/>
    </location>
</feature>
<dbReference type="Proteomes" id="UP000069135">
    <property type="component" value="Chromosome"/>
</dbReference>
<comment type="subcellular location">
    <subcellularLocation>
        <location evidence="1">Cell membrane</location>
        <topology evidence="1">Multi-pass membrane protein</topology>
    </subcellularLocation>
</comment>
<keyword evidence="2" id="KW-1003">Cell membrane</keyword>
<dbReference type="KEGG" id="prf:PeribacterA2_0772"/>
<feature type="transmembrane region" description="Helical" evidence="7">
    <location>
        <begin position="281"/>
        <end position="313"/>
    </location>
</feature>
<accession>A0A0S1SL17</accession>
<evidence type="ECO:0000256" key="2">
    <source>
        <dbReference type="ARBA" id="ARBA00022475"/>
    </source>
</evidence>
<evidence type="ECO:0000313" key="11">
    <source>
        <dbReference type="Proteomes" id="UP000069135"/>
    </source>
</evidence>
<feature type="transmembrane region" description="Helical" evidence="7">
    <location>
        <begin position="6"/>
        <end position="24"/>
    </location>
</feature>